<evidence type="ECO:0000256" key="2">
    <source>
        <dbReference type="ARBA" id="ARBA00022676"/>
    </source>
</evidence>
<name>A0A6J4J8T0_9BACT</name>
<dbReference type="SUPFAM" id="SSF53448">
    <property type="entry name" value="Nucleotide-diphospho-sugar transferases"/>
    <property type="match status" value="1"/>
</dbReference>
<reference evidence="5" key="1">
    <citation type="submission" date="2020-02" db="EMBL/GenBank/DDBJ databases">
        <authorList>
            <person name="Meier V. D."/>
        </authorList>
    </citation>
    <scope>NUCLEOTIDE SEQUENCE</scope>
    <source>
        <strain evidence="5">AVDCRST_MAG63</strain>
    </source>
</reference>
<gene>
    <name evidence="5" type="ORF">AVDCRST_MAG63-2930</name>
</gene>
<comment type="similarity">
    <text evidence="1">Belongs to the glycosyltransferase 2 family.</text>
</comment>
<dbReference type="PANTHER" id="PTHR43398:SF1">
    <property type="entry name" value="DOLICHOL-PHOSPHATE MANNOSYLTRANSFERASE SUBUNIT 1"/>
    <property type="match status" value="1"/>
</dbReference>
<sequence>MSVLIVVPTYNELDNLGMLVPRLRQVAPEADLLIVDDNSPDGTGALADTLAAGDPGVHVLHRTAKDGLGRAYVAGFTWGLERGYGRLVQMDADLSHDPDHLPVILAASQTHDLVLGSRYVPGGGTVNWGLARRILSRGGSLYARTILGLPTRDLTGGFKCWRRHVLQDINLPSVRSNGYSFQIEMTYRAILRGHSVTEVPIVFADRVDGQSKMSKKIVVEAMGMVWKLRANAVSIRSARPGVAEPSEA</sequence>
<dbReference type="GO" id="GO:0009247">
    <property type="term" value="P:glycolipid biosynthetic process"/>
    <property type="evidence" value="ECO:0007669"/>
    <property type="project" value="TreeGrafter"/>
</dbReference>
<accession>A0A6J4J8T0</accession>
<dbReference type="EC" id="2.4.1.54" evidence="5"/>
<proteinExistence type="inferred from homology"/>
<dbReference type="PANTHER" id="PTHR43398">
    <property type="entry name" value="DOLICHOL-PHOSPHATE MANNOSYLTRANSFERASE SUBUNIT 1"/>
    <property type="match status" value="1"/>
</dbReference>
<evidence type="ECO:0000259" key="4">
    <source>
        <dbReference type="Pfam" id="PF00535"/>
    </source>
</evidence>
<keyword evidence="3 5" id="KW-0808">Transferase</keyword>
<evidence type="ECO:0000256" key="3">
    <source>
        <dbReference type="ARBA" id="ARBA00022679"/>
    </source>
</evidence>
<organism evidence="5">
    <name type="scientific">uncultured Armatimonadetes bacterium</name>
    <dbReference type="NCBI Taxonomy" id="157466"/>
    <lineage>
        <taxon>Bacteria</taxon>
        <taxon>Bacillati</taxon>
        <taxon>Armatimonadota</taxon>
        <taxon>environmental samples</taxon>
    </lineage>
</organism>
<dbReference type="Pfam" id="PF00535">
    <property type="entry name" value="Glycos_transf_2"/>
    <property type="match status" value="1"/>
</dbReference>
<evidence type="ECO:0000256" key="1">
    <source>
        <dbReference type="ARBA" id="ARBA00006739"/>
    </source>
</evidence>
<dbReference type="GO" id="GO:0016020">
    <property type="term" value="C:membrane"/>
    <property type="evidence" value="ECO:0007669"/>
    <property type="project" value="GOC"/>
</dbReference>
<keyword evidence="2 5" id="KW-0328">Glycosyltransferase</keyword>
<dbReference type="FunFam" id="3.90.550.10:FF:000122">
    <property type="entry name" value="Dolichol-phosphate mannosyltransferase subunit 1"/>
    <property type="match status" value="1"/>
</dbReference>
<dbReference type="Gene3D" id="3.90.550.10">
    <property type="entry name" value="Spore Coat Polysaccharide Biosynthesis Protein SpsA, Chain A"/>
    <property type="match status" value="1"/>
</dbReference>
<dbReference type="CDD" id="cd06442">
    <property type="entry name" value="DPM1_like"/>
    <property type="match status" value="1"/>
</dbReference>
<dbReference type="EMBL" id="CADCTO010000384">
    <property type="protein sequence ID" value="CAA9270996.1"/>
    <property type="molecule type" value="Genomic_DNA"/>
</dbReference>
<dbReference type="GO" id="GO:0047267">
    <property type="term" value="F:undecaprenyl-phosphate mannosyltransferase activity"/>
    <property type="evidence" value="ECO:0007669"/>
    <property type="project" value="UniProtKB-EC"/>
</dbReference>
<evidence type="ECO:0000313" key="5">
    <source>
        <dbReference type="EMBL" id="CAA9270996.1"/>
    </source>
</evidence>
<dbReference type="InterPro" id="IPR039528">
    <property type="entry name" value="DPM1-like"/>
</dbReference>
<dbReference type="GO" id="GO:0004582">
    <property type="term" value="F:dolichyl-phosphate beta-D-mannosyltransferase activity"/>
    <property type="evidence" value="ECO:0007669"/>
    <property type="project" value="InterPro"/>
</dbReference>
<feature type="domain" description="Glycosyltransferase 2-like" evidence="4">
    <location>
        <begin position="5"/>
        <end position="168"/>
    </location>
</feature>
<protein>
    <submittedName>
        <fullName evidence="5">Undecaprenyl-phosphate mannosyltransferase</fullName>
        <ecNumber evidence="5">2.4.1.54</ecNumber>
    </submittedName>
</protein>
<dbReference type="InterPro" id="IPR029044">
    <property type="entry name" value="Nucleotide-diphossugar_trans"/>
</dbReference>
<dbReference type="InterPro" id="IPR001173">
    <property type="entry name" value="Glyco_trans_2-like"/>
</dbReference>
<dbReference type="AlphaFoldDB" id="A0A6J4J8T0"/>